<dbReference type="Pfam" id="PF04542">
    <property type="entry name" value="Sigma70_r2"/>
    <property type="match status" value="1"/>
</dbReference>
<evidence type="ECO:0000259" key="7">
    <source>
        <dbReference type="Pfam" id="PF04542"/>
    </source>
</evidence>
<dbReference type="InterPro" id="IPR013325">
    <property type="entry name" value="RNA_pol_sigma_r2"/>
</dbReference>
<dbReference type="AlphaFoldDB" id="A0A8S1IY18"/>
<protein>
    <recommendedName>
        <fullName evidence="11">RNA polymerase sigma factor</fullName>
    </recommendedName>
</protein>
<dbReference type="GO" id="GO:0003677">
    <property type="term" value="F:DNA binding"/>
    <property type="evidence" value="ECO:0007669"/>
    <property type="project" value="UniProtKB-KW"/>
</dbReference>
<dbReference type="NCBIfam" id="TIGR02937">
    <property type="entry name" value="sigma70-ECF"/>
    <property type="match status" value="1"/>
</dbReference>
<evidence type="ECO:0000256" key="4">
    <source>
        <dbReference type="ARBA" id="ARBA00023125"/>
    </source>
</evidence>
<accession>A0A8S1IY18</accession>
<evidence type="ECO:0000256" key="2">
    <source>
        <dbReference type="ARBA" id="ARBA00023015"/>
    </source>
</evidence>
<dbReference type="InterPro" id="IPR013324">
    <property type="entry name" value="RNA_pol_sigma_r3/r4-like"/>
</dbReference>
<keyword evidence="4" id="KW-0238">DNA-binding</keyword>
<dbReference type="PANTHER" id="PTHR43133:SF8">
    <property type="entry name" value="RNA POLYMERASE SIGMA FACTOR HI_1459-RELATED"/>
    <property type="match status" value="1"/>
</dbReference>
<dbReference type="InterPro" id="IPR036388">
    <property type="entry name" value="WH-like_DNA-bd_sf"/>
</dbReference>
<reference evidence="9" key="1">
    <citation type="submission" date="2020-12" db="EMBL/GenBank/DDBJ databases">
        <authorList>
            <person name="Iha C."/>
        </authorList>
    </citation>
    <scope>NUCLEOTIDE SEQUENCE</scope>
</reference>
<proteinExistence type="inferred from homology"/>
<feature type="non-terminal residue" evidence="9">
    <location>
        <position position="230"/>
    </location>
</feature>
<comment type="similarity">
    <text evidence="1">Belongs to the sigma-70 factor family. ECF subfamily.</text>
</comment>
<comment type="caution">
    <text evidence="9">The sequence shown here is derived from an EMBL/GenBank/DDBJ whole genome shotgun (WGS) entry which is preliminary data.</text>
</comment>
<dbReference type="EMBL" id="CAJHUC010000427">
    <property type="protein sequence ID" value="CAD7696052.1"/>
    <property type="molecule type" value="Genomic_DNA"/>
</dbReference>
<keyword evidence="2" id="KW-0805">Transcription regulation</keyword>
<dbReference type="PANTHER" id="PTHR43133">
    <property type="entry name" value="RNA POLYMERASE ECF-TYPE SIGMA FACTO"/>
    <property type="match status" value="1"/>
</dbReference>
<feature type="domain" description="RNA polymerase sigma factor 70 region 4 type 2" evidence="8">
    <location>
        <begin position="158"/>
        <end position="205"/>
    </location>
</feature>
<evidence type="ECO:0000256" key="3">
    <source>
        <dbReference type="ARBA" id="ARBA00023082"/>
    </source>
</evidence>
<keyword evidence="3" id="KW-0731">Sigma factor</keyword>
<dbReference type="InterPro" id="IPR039425">
    <property type="entry name" value="RNA_pol_sigma-70-like"/>
</dbReference>
<evidence type="ECO:0000313" key="9">
    <source>
        <dbReference type="EMBL" id="CAD7696052.1"/>
    </source>
</evidence>
<name>A0A8S1IY18_9CHLO</name>
<dbReference type="Gene3D" id="1.10.1740.10">
    <property type="match status" value="1"/>
</dbReference>
<gene>
    <name evidence="9" type="ORF">OSTQU699_LOCUS1413</name>
</gene>
<evidence type="ECO:0000259" key="8">
    <source>
        <dbReference type="Pfam" id="PF08281"/>
    </source>
</evidence>
<dbReference type="Gene3D" id="1.10.10.10">
    <property type="entry name" value="Winged helix-like DNA-binding domain superfamily/Winged helix DNA-binding domain"/>
    <property type="match status" value="1"/>
</dbReference>
<dbReference type="Pfam" id="PF08281">
    <property type="entry name" value="Sigma70_r4_2"/>
    <property type="match status" value="1"/>
</dbReference>
<dbReference type="InterPro" id="IPR014284">
    <property type="entry name" value="RNA_pol_sigma-70_dom"/>
</dbReference>
<dbReference type="SUPFAM" id="SSF88659">
    <property type="entry name" value="Sigma3 and sigma4 domains of RNA polymerase sigma factors"/>
    <property type="match status" value="1"/>
</dbReference>
<dbReference type="SUPFAM" id="SSF88946">
    <property type="entry name" value="Sigma2 domain of RNA polymerase sigma factors"/>
    <property type="match status" value="1"/>
</dbReference>
<keyword evidence="10" id="KW-1185">Reference proteome</keyword>
<dbReference type="GO" id="GO:0006352">
    <property type="term" value="P:DNA-templated transcription initiation"/>
    <property type="evidence" value="ECO:0007669"/>
    <property type="project" value="InterPro"/>
</dbReference>
<dbReference type="GO" id="GO:0016987">
    <property type="term" value="F:sigma factor activity"/>
    <property type="evidence" value="ECO:0007669"/>
    <property type="project" value="UniProtKB-KW"/>
</dbReference>
<dbReference type="InterPro" id="IPR007627">
    <property type="entry name" value="RNA_pol_sigma70_r2"/>
</dbReference>
<evidence type="ECO:0000256" key="6">
    <source>
        <dbReference type="SAM" id="MobiDB-lite"/>
    </source>
</evidence>
<evidence type="ECO:0000313" key="10">
    <source>
        <dbReference type="Proteomes" id="UP000708148"/>
    </source>
</evidence>
<feature type="region of interest" description="Disordered" evidence="6">
    <location>
        <begin position="122"/>
        <end position="143"/>
    </location>
</feature>
<evidence type="ECO:0000256" key="5">
    <source>
        <dbReference type="ARBA" id="ARBA00023163"/>
    </source>
</evidence>
<sequence length="230" mass="26692">MNLEDDPERVEAFRRGDRELLAQLYHAHVPAVEKLLRLGFTFTSQGKTVRFRGFQEPFLLQESIQEGFLRAFREEARQAWNPGKPWRPYLLAIVRNQVIDQFRKQQVEQRYFVPLARMAGEDESEQDALDKLSSSGESSASPEMKAFQSQLGKILSVFLEELDEGDRDTVRLHMLGDMTQQELADHLNESRNDVRKRIREIRSKLLRHLKREGVIGSLDASELLRDLSVL</sequence>
<feature type="domain" description="RNA polymerase sigma-70 region 2" evidence="7">
    <location>
        <begin position="60"/>
        <end position="106"/>
    </location>
</feature>
<dbReference type="InterPro" id="IPR013249">
    <property type="entry name" value="RNA_pol_sigma70_r4_t2"/>
</dbReference>
<organism evidence="9 10">
    <name type="scientific">Ostreobium quekettii</name>
    <dbReference type="NCBI Taxonomy" id="121088"/>
    <lineage>
        <taxon>Eukaryota</taxon>
        <taxon>Viridiplantae</taxon>
        <taxon>Chlorophyta</taxon>
        <taxon>core chlorophytes</taxon>
        <taxon>Ulvophyceae</taxon>
        <taxon>TCBD clade</taxon>
        <taxon>Bryopsidales</taxon>
        <taxon>Ostreobineae</taxon>
        <taxon>Ostreobiaceae</taxon>
        <taxon>Ostreobium</taxon>
    </lineage>
</organism>
<evidence type="ECO:0000256" key="1">
    <source>
        <dbReference type="ARBA" id="ARBA00010641"/>
    </source>
</evidence>
<evidence type="ECO:0008006" key="11">
    <source>
        <dbReference type="Google" id="ProtNLM"/>
    </source>
</evidence>
<keyword evidence="5" id="KW-0804">Transcription</keyword>
<dbReference type="Proteomes" id="UP000708148">
    <property type="component" value="Unassembled WGS sequence"/>
</dbReference>